<evidence type="ECO:0000313" key="1">
    <source>
        <dbReference type="EMBL" id="CDW32977.1"/>
    </source>
</evidence>
<reference evidence="1" key="1">
    <citation type="submission" date="2014-05" db="EMBL/GenBank/DDBJ databases">
        <authorList>
            <person name="Chronopoulou M."/>
        </authorList>
    </citation>
    <scope>NUCLEOTIDE SEQUENCE</scope>
    <source>
        <tissue evidence="1">Whole organism</tissue>
    </source>
</reference>
<organism evidence="1">
    <name type="scientific">Lepeophtheirus salmonis</name>
    <name type="common">Salmon louse</name>
    <name type="synonym">Caligus salmonis</name>
    <dbReference type="NCBI Taxonomy" id="72036"/>
    <lineage>
        <taxon>Eukaryota</taxon>
        <taxon>Metazoa</taxon>
        <taxon>Ecdysozoa</taxon>
        <taxon>Arthropoda</taxon>
        <taxon>Crustacea</taxon>
        <taxon>Multicrustacea</taxon>
        <taxon>Hexanauplia</taxon>
        <taxon>Copepoda</taxon>
        <taxon>Siphonostomatoida</taxon>
        <taxon>Caligidae</taxon>
        <taxon>Lepeophtheirus</taxon>
    </lineage>
</organism>
<proteinExistence type="predicted"/>
<sequence length="92" mass="10671">MIPQIVPTDDYLIKLRFKGAQLKCQNCFSFEHNKLSCENERINAQEHVKSLKTSLVSMNISDNITLEDSSNMMDKSNQNKNKKIARFESQVY</sequence>
<protein>
    <submittedName>
        <fullName evidence="1">Uncharacterized protein</fullName>
    </submittedName>
</protein>
<dbReference type="AlphaFoldDB" id="A0A0K2U4X9"/>
<accession>A0A0K2U4X9</accession>
<name>A0A0K2U4X9_LEPSM</name>
<dbReference type="EMBL" id="HACA01015616">
    <property type="protein sequence ID" value="CDW32977.1"/>
    <property type="molecule type" value="Transcribed_RNA"/>
</dbReference>